<reference evidence="2" key="1">
    <citation type="submission" date="2023-07" db="EMBL/GenBank/DDBJ databases">
        <title>Whole genome shotgun sequence of Streptomyces spororaveus NBRC 15456.</title>
        <authorList>
            <person name="Komaki H."/>
            <person name="Tamura T."/>
        </authorList>
    </citation>
    <scope>NUCLEOTIDE SEQUENCE [LARGE SCALE GENOMIC DNA]</scope>
    <source>
        <strain evidence="2">NBRC 15456</strain>
    </source>
</reference>
<evidence type="ECO:0000313" key="1">
    <source>
        <dbReference type="EMBL" id="GHI76247.1"/>
    </source>
</evidence>
<organism evidence="1 2">
    <name type="scientific">Streptomyces spororaveus</name>
    <dbReference type="NCBI Taxonomy" id="284039"/>
    <lineage>
        <taxon>Bacteria</taxon>
        <taxon>Bacillati</taxon>
        <taxon>Actinomycetota</taxon>
        <taxon>Actinomycetes</taxon>
        <taxon>Kitasatosporales</taxon>
        <taxon>Streptomycetaceae</taxon>
        <taxon>Streptomyces</taxon>
    </lineage>
</organism>
<protein>
    <submittedName>
        <fullName evidence="1">Uncharacterized protein</fullName>
    </submittedName>
</protein>
<comment type="caution">
    <text evidence="1">The sequence shown here is derived from an EMBL/GenBank/DDBJ whole genome shotgun (WGS) entry which is preliminary data.</text>
</comment>
<dbReference type="Proteomes" id="UP000608522">
    <property type="component" value="Unassembled WGS sequence"/>
</dbReference>
<keyword evidence="2" id="KW-1185">Reference proteome</keyword>
<sequence>MVEMCDGEAERLQRVHGLVHEMLLLLNRQGRRRGVRIQP</sequence>
<accession>A0ABQ3T7Y2</accession>
<dbReference type="EMBL" id="BNED01000005">
    <property type="protein sequence ID" value="GHI76247.1"/>
    <property type="molecule type" value="Genomic_DNA"/>
</dbReference>
<gene>
    <name evidence="1" type="ORF">Sspor_18080</name>
</gene>
<name>A0ABQ3T7Y2_9ACTN</name>
<evidence type="ECO:0000313" key="2">
    <source>
        <dbReference type="Proteomes" id="UP000608522"/>
    </source>
</evidence>
<proteinExistence type="predicted"/>